<dbReference type="GO" id="GO:0000162">
    <property type="term" value="P:L-tryptophan biosynthetic process"/>
    <property type="evidence" value="ECO:0007669"/>
    <property type="project" value="TreeGrafter"/>
</dbReference>
<dbReference type="AlphaFoldDB" id="A0A381ZVY3"/>
<evidence type="ECO:0000256" key="1">
    <source>
        <dbReference type="ARBA" id="ARBA00009667"/>
    </source>
</evidence>
<gene>
    <name evidence="2" type="ORF">METZ01_LOCUS146280</name>
</gene>
<comment type="similarity">
    <text evidence="1">Belongs to the HisA/HisF family.</text>
</comment>
<dbReference type="SUPFAM" id="SSF51366">
    <property type="entry name" value="Ribulose-phoshate binding barrel"/>
    <property type="match status" value="1"/>
</dbReference>
<dbReference type="InterPro" id="IPR013785">
    <property type="entry name" value="Aldolase_TIM"/>
</dbReference>
<name>A0A381ZVY3_9ZZZZ</name>
<dbReference type="InterPro" id="IPR006062">
    <property type="entry name" value="His_biosynth"/>
</dbReference>
<dbReference type="InterPro" id="IPR044524">
    <property type="entry name" value="Isoase_HisA-like"/>
</dbReference>
<dbReference type="Gene3D" id="3.20.20.70">
    <property type="entry name" value="Aldolase class I"/>
    <property type="match status" value="1"/>
</dbReference>
<dbReference type="InterPro" id="IPR011060">
    <property type="entry name" value="RibuloseP-bd_barrel"/>
</dbReference>
<accession>A0A381ZVY3</accession>
<reference evidence="2" key="1">
    <citation type="submission" date="2018-05" db="EMBL/GenBank/DDBJ databases">
        <authorList>
            <person name="Lanie J.A."/>
            <person name="Ng W.-L."/>
            <person name="Kazmierczak K.M."/>
            <person name="Andrzejewski T.M."/>
            <person name="Davidsen T.M."/>
            <person name="Wayne K.J."/>
            <person name="Tettelin H."/>
            <person name="Glass J.I."/>
            <person name="Rusch D."/>
            <person name="Podicherti R."/>
            <person name="Tsui H.-C.T."/>
            <person name="Winkler M.E."/>
        </authorList>
    </citation>
    <scope>NUCLEOTIDE SEQUENCE</scope>
</reference>
<dbReference type="GO" id="GO:0005737">
    <property type="term" value="C:cytoplasm"/>
    <property type="evidence" value="ECO:0007669"/>
    <property type="project" value="TreeGrafter"/>
</dbReference>
<dbReference type="GO" id="GO:0000105">
    <property type="term" value="P:L-histidine biosynthetic process"/>
    <property type="evidence" value="ECO:0007669"/>
    <property type="project" value="InterPro"/>
</dbReference>
<protein>
    <recommendedName>
        <fullName evidence="3">Phosphoribosylformimino-5-aminoimidazole carboxamide ribotide isomerase</fullName>
    </recommendedName>
</protein>
<feature type="non-terminal residue" evidence="2">
    <location>
        <position position="1"/>
    </location>
</feature>
<dbReference type="PANTHER" id="PTHR43090">
    <property type="entry name" value="1-(5-PHOSPHORIBOSYL)-5-[(5-PHOSPHORIBOSYLAMINO)METHYLIDENEAMINO] IMIDAZOLE-4-CARBOXAMIDE ISOMERASE"/>
    <property type="match status" value="1"/>
</dbReference>
<dbReference type="EMBL" id="UINC01022884">
    <property type="protein sequence ID" value="SVA93426.1"/>
    <property type="molecule type" value="Genomic_DNA"/>
</dbReference>
<proteinExistence type="inferred from homology"/>
<evidence type="ECO:0008006" key="3">
    <source>
        <dbReference type="Google" id="ProtNLM"/>
    </source>
</evidence>
<dbReference type="PANTHER" id="PTHR43090:SF2">
    <property type="entry name" value="1-(5-PHOSPHORIBOSYL)-5-[(5-PHOSPHORIBOSYLAMINO)METHYLIDENEAMINO] IMIDAZOLE-4-CARBOXAMIDE ISOMERASE"/>
    <property type="match status" value="1"/>
</dbReference>
<dbReference type="Pfam" id="PF00977">
    <property type="entry name" value="His_biosynth"/>
    <property type="match status" value="1"/>
</dbReference>
<evidence type="ECO:0000313" key="2">
    <source>
        <dbReference type="EMBL" id="SVA93426.1"/>
    </source>
</evidence>
<dbReference type="GO" id="GO:0003949">
    <property type="term" value="F:1-(5-phosphoribosyl)-5-[(5-phosphoribosylamino)methylideneamino]imidazole-4-carboxamide isomerase activity"/>
    <property type="evidence" value="ECO:0007669"/>
    <property type="project" value="InterPro"/>
</dbReference>
<organism evidence="2">
    <name type="scientific">marine metagenome</name>
    <dbReference type="NCBI Taxonomy" id="408172"/>
    <lineage>
        <taxon>unclassified sequences</taxon>
        <taxon>metagenomes</taxon>
        <taxon>ecological metagenomes</taxon>
    </lineage>
</organism>
<sequence length="133" mass="14432">AEAAGRDQLVLDLSCAADDDGRYVVATDRWQKLTDFEVCAANLEMLSAYCFEFLIHATQVEGRLQGIDARLVTLLGDATPLPTTYAGGVRSMEDVDQIESLGQGRLDYTVGSALDLFGGSGVKYEGLIERHRS</sequence>